<dbReference type="RefSeq" id="WP_069159369.1">
    <property type="nucleotide sequence ID" value="NZ_JBKXXQ010000002.1"/>
</dbReference>
<dbReference type="PATRIC" id="fig|1432052.3.peg.6637"/>
<dbReference type="EMBL" id="MCGI01000008">
    <property type="protein sequence ID" value="ODM02773.1"/>
    <property type="molecule type" value="Genomic_DNA"/>
</dbReference>
<reference evidence="2 3" key="1">
    <citation type="submission" date="2016-07" db="EMBL/GenBank/DDBJ databases">
        <title>Characterization of isolates of Eisenbergiella tayi derived from blood cultures, using whole genome sequencing.</title>
        <authorList>
            <person name="Burdz T."/>
            <person name="Wiebe D."/>
            <person name="Huynh C."/>
            <person name="Bernard K."/>
        </authorList>
    </citation>
    <scope>NUCLEOTIDE SEQUENCE [LARGE SCALE GENOMIC DNA]</scope>
    <source>
        <strain evidence="2 3">NML 120489</strain>
    </source>
</reference>
<dbReference type="Gene3D" id="3.40.630.30">
    <property type="match status" value="1"/>
</dbReference>
<feature type="domain" description="N-acetyltransferase" evidence="1">
    <location>
        <begin position="3"/>
        <end position="163"/>
    </location>
</feature>
<dbReference type="Pfam" id="PF00583">
    <property type="entry name" value="Acetyltransf_1"/>
    <property type="match status" value="1"/>
</dbReference>
<dbReference type="AlphaFoldDB" id="A0A1E3A201"/>
<evidence type="ECO:0000313" key="3">
    <source>
        <dbReference type="Proteomes" id="UP000095003"/>
    </source>
</evidence>
<sequence length="164" mass="18987">MNVEYRKATPEDLEQIWDMNIADNNGNERWRMWKDTYISYNQNGDAYTFVILCDGRPVGEGTLIFSPECGAVGGRTELADNKTTANVNALRIRKEYEGRGYISALVHMMESYAAQNGYKYLTIGVEARETRNLAIYLHWGYDKFVMSEILEEQLVLYYRKALNK</sequence>
<dbReference type="Proteomes" id="UP000095003">
    <property type="component" value="Unassembled WGS sequence"/>
</dbReference>
<keyword evidence="2" id="KW-0808">Transferase</keyword>
<gene>
    <name evidence="2" type="ORF">BEH84_06004</name>
</gene>
<protein>
    <submittedName>
        <fullName evidence="2">Acetyltransferase (GNAT) family protein</fullName>
    </submittedName>
</protein>
<organism evidence="2 3">
    <name type="scientific">Eisenbergiella tayi</name>
    <dbReference type="NCBI Taxonomy" id="1432052"/>
    <lineage>
        <taxon>Bacteria</taxon>
        <taxon>Bacillati</taxon>
        <taxon>Bacillota</taxon>
        <taxon>Clostridia</taxon>
        <taxon>Lachnospirales</taxon>
        <taxon>Lachnospiraceae</taxon>
        <taxon>Eisenbergiella</taxon>
    </lineage>
</organism>
<dbReference type="GeneID" id="93300925"/>
<proteinExistence type="predicted"/>
<dbReference type="PROSITE" id="PS51186">
    <property type="entry name" value="GNAT"/>
    <property type="match status" value="1"/>
</dbReference>
<dbReference type="SUPFAM" id="SSF55729">
    <property type="entry name" value="Acyl-CoA N-acyltransferases (Nat)"/>
    <property type="match status" value="1"/>
</dbReference>
<comment type="caution">
    <text evidence="2">The sequence shown here is derived from an EMBL/GenBank/DDBJ whole genome shotgun (WGS) entry which is preliminary data.</text>
</comment>
<dbReference type="CDD" id="cd04301">
    <property type="entry name" value="NAT_SF"/>
    <property type="match status" value="1"/>
</dbReference>
<evidence type="ECO:0000313" key="2">
    <source>
        <dbReference type="EMBL" id="ODM02773.1"/>
    </source>
</evidence>
<dbReference type="InterPro" id="IPR016181">
    <property type="entry name" value="Acyl_CoA_acyltransferase"/>
</dbReference>
<accession>A0A1E3A201</accession>
<dbReference type="GO" id="GO:0016747">
    <property type="term" value="F:acyltransferase activity, transferring groups other than amino-acyl groups"/>
    <property type="evidence" value="ECO:0007669"/>
    <property type="project" value="InterPro"/>
</dbReference>
<dbReference type="InterPro" id="IPR000182">
    <property type="entry name" value="GNAT_dom"/>
</dbReference>
<evidence type="ECO:0000259" key="1">
    <source>
        <dbReference type="PROSITE" id="PS51186"/>
    </source>
</evidence>
<name>A0A1E3A201_9FIRM</name>